<proteinExistence type="predicted"/>
<dbReference type="AlphaFoldDB" id="A0A0F5YKI7"/>
<evidence type="ECO:0000256" key="1">
    <source>
        <dbReference type="SAM" id="MobiDB-lite"/>
    </source>
</evidence>
<reference evidence="2 3" key="1">
    <citation type="submission" date="2015-06" db="EMBL/GenBank/DDBJ databases">
        <title>Draft genome assembly of filamentous brackish cyanobacterium Limnoraphis robusta strain CS-951.</title>
        <authorList>
            <person name="Willis A."/>
            <person name="Parks M."/>
            <person name="Burford M.A."/>
        </authorList>
    </citation>
    <scope>NUCLEOTIDE SEQUENCE [LARGE SCALE GENOMIC DNA]</scope>
    <source>
        <strain evidence="2 3">CS-951</strain>
    </source>
</reference>
<dbReference type="EMBL" id="LATL02000088">
    <property type="protein sequence ID" value="KKD39162.1"/>
    <property type="molecule type" value="Genomic_DNA"/>
</dbReference>
<protein>
    <submittedName>
        <fullName evidence="2">Uncharacterized protein</fullName>
    </submittedName>
</protein>
<sequence>MQHLTSLSVKDVNFTSFEKNFLLTLQQLENHRPLQPLTDKDFSFQAQNSKGKWSPGEFNP</sequence>
<evidence type="ECO:0000313" key="3">
    <source>
        <dbReference type="Proteomes" id="UP000033607"/>
    </source>
</evidence>
<name>A0A0F5YKI7_9CYAN</name>
<feature type="region of interest" description="Disordered" evidence="1">
    <location>
        <begin position="36"/>
        <end position="60"/>
    </location>
</feature>
<evidence type="ECO:0000313" key="2">
    <source>
        <dbReference type="EMBL" id="KKD39162.1"/>
    </source>
</evidence>
<comment type="caution">
    <text evidence="2">The sequence shown here is derived from an EMBL/GenBank/DDBJ whole genome shotgun (WGS) entry which is preliminary data.</text>
</comment>
<dbReference type="Proteomes" id="UP000033607">
    <property type="component" value="Unassembled WGS sequence"/>
</dbReference>
<gene>
    <name evidence="2" type="ORF">WN50_04825</name>
</gene>
<organism evidence="2 3">
    <name type="scientific">Limnoraphis robusta CS-951</name>
    <dbReference type="NCBI Taxonomy" id="1637645"/>
    <lineage>
        <taxon>Bacteria</taxon>
        <taxon>Bacillati</taxon>
        <taxon>Cyanobacteriota</taxon>
        <taxon>Cyanophyceae</taxon>
        <taxon>Oscillatoriophycideae</taxon>
        <taxon>Oscillatoriales</taxon>
        <taxon>Sirenicapillariaceae</taxon>
        <taxon>Limnoraphis</taxon>
    </lineage>
</organism>
<accession>A0A0F5YKI7</accession>